<evidence type="ECO:0000259" key="1">
    <source>
        <dbReference type="Pfam" id="PF14706"/>
    </source>
</evidence>
<dbReference type="SUPFAM" id="SSF53098">
    <property type="entry name" value="Ribonuclease H-like"/>
    <property type="match status" value="1"/>
</dbReference>
<accession>A0A8B0SM96</accession>
<dbReference type="Pfam" id="PF14706">
    <property type="entry name" value="Tnp_DNA_bind"/>
    <property type="match status" value="1"/>
</dbReference>
<dbReference type="InterPro" id="IPR012337">
    <property type="entry name" value="RNaseH-like_sf"/>
</dbReference>
<dbReference type="InterPro" id="IPR014735">
    <property type="entry name" value="Transposase_Tn5-like_N"/>
</dbReference>
<sequence>MNGSSSELTDLDLGDKRLETRAVHILNAMLKAPQSSIPRACQSWSSTLATYRFFWNEAVSHEALMASHFEATEYRIRQLAPTGASLELPG</sequence>
<dbReference type="InterPro" id="IPR038215">
    <property type="entry name" value="TN5-like_N_sf"/>
</dbReference>
<reference evidence="3" key="2">
    <citation type="submission" date="2021-04" db="EMBL/GenBank/DDBJ databases">
        <title>Complete Genome and methylome analysis of Thiothrix fructosivorans ATCC 49748.</title>
        <authorList>
            <person name="Fomenkov A."/>
            <person name="Sun L."/>
            <person name="Vincze T."/>
            <person name="Grabovich M.Y."/>
            <person name="Roberts R.J."/>
        </authorList>
    </citation>
    <scope>NUCLEOTIDE SEQUENCE</scope>
    <source>
        <strain evidence="3">ATCC 49748</strain>
    </source>
</reference>
<name>A0A8B0SM96_9GAMM</name>
<evidence type="ECO:0000313" key="4">
    <source>
        <dbReference type="Proteomes" id="UP000664466"/>
    </source>
</evidence>
<reference evidence="2 4" key="1">
    <citation type="submission" date="2021-03" db="EMBL/GenBank/DDBJ databases">
        <title>Draft genome and methylome analysis of Thiotrix fructosivoruns ATCC 49748.</title>
        <authorList>
            <person name="Fomenkov A."/>
            <person name="Grabovich M.Y."/>
            <person name="Roberts R.J."/>
        </authorList>
    </citation>
    <scope>NUCLEOTIDE SEQUENCE [LARGE SCALE GENOMIC DNA]</scope>
    <source>
        <strain evidence="2 4">ATCC 49748</strain>
    </source>
</reference>
<dbReference type="EMBL" id="CP072748">
    <property type="protein sequence ID" value="QTX12191.1"/>
    <property type="molecule type" value="Genomic_DNA"/>
</dbReference>
<keyword evidence="4" id="KW-1185">Reference proteome</keyword>
<proteinExistence type="predicted"/>
<feature type="domain" description="Transposase Tn5-like N-terminal" evidence="1">
    <location>
        <begin position="5"/>
        <end position="59"/>
    </location>
</feature>
<organism evidence="3">
    <name type="scientific">Thiothrix fructosivorans</name>
    <dbReference type="NCBI Taxonomy" id="111770"/>
    <lineage>
        <taxon>Bacteria</taxon>
        <taxon>Pseudomonadati</taxon>
        <taxon>Pseudomonadota</taxon>
        <taxon>Gammaproteobacteria</taxon>
        <taxon>Thiotrichales</taxon>
        <taxon>Thiotrichaceae</taxon>
        <taxon>Thiothrix</taxon>
    </lineage>
</organism>
<dbReference type="Gene3D" id="1.10.246.40">
    <property type="entry name" value="Tn5 transposase, domain 1"/>
    <property type="match status" value="1"/>
</dbReference>
<dbReference type="RefSeq" id="WP_207250016.1">
    <property type="nucleotide sequence ID" value="NZ_JAFMPM010000006.1"/>
</dbReference>
<dbReference type="AlphaFoldDB" id="A0A8B0SM96"/>
<dbReference type="Proteomes" id="UP000664466">
    <property type="component" value="Unassembled WGS sequence"/>
</dbReference>
<evidence type="ECO:0000313" key="2">
    <source>
        <dbReference type="EMBL" id="MBO0612323.1"/>
    </source>
</evidence>
<gene>
    <name evidence="3" type="ORF">J1836_007660</name>
    <name evidence="2" type="ORF">J1836_05165</name>
</gene>
<evidence type="ECO:0000313" key="3">
    <source>
        <dbReference type="EMBL" id="QTX12191.1"/>
    </source>
</evidence>
<dbReference type="EMBL" id="JAFMPM010000006">
    <property type="protein sequence ID" value="MBO0612323.1"/>
    <property type="molecule type" value="Genomic_DNA"/>
</dbReference>
<protein>
    <submittedName>
        <fullName evidence="3">Transposase</fullName>
    </submittedName>
</protein>